<dbReference type="eggNOG" id="COG2236">
    <property type="taxonomic scope" value="Bacteria"/>
</dbReference>
<name>F5S4K8_KINKI</name>
<dbReference type="SUPFAM" id="SSF53271">
    <property type="entry name" value="PRTase-like"/>
    <property type="match status" value="1"/>
</dbReference>
<dbReference type="InterPro" id="IPR000836">
    <property type="entry name" value="PRTase_dom"/>
</dbReference>
<dbReference type="EC" id="2.4.2.-" evidence="4"/>
<dbReference type="EMBL" id="AFHS01000004">
    <property type="protein sequence ID" value="EGK12142.1"/>
    <property type="molecule type" value="Genomic_DNA"/>
</dbReference>
<dbReference type="STRING" id="504.KKKWG1_2161"/>
<organism evidence="4 5">
    <name type="scientific">Kingella kingae ATCC 23330</name>
    <dbReference type="NCBI Taxonomy" id="887327"/>
    <lineage>
        <taxon>Bacteria</taxon>
        <taxon>Pseudomonadati</taxon>
        <taxon>Pseudomonadota</taxon>
        <taxon>Betaproteobacteria</taxon>
        <taxon>Neisseriales</taxon>
        <taxon>Neisseriaceae</taxon>
        <taxon>Kingella</taxon>
    </lineage>
</organism>
<sequence length="185" mass="21068">MLWEIVMTVHKIWFTYDEIHHTVKKIAEQIQASGIQYDAMIAIGGGGFIPARMLRSFVDVPIYAVTTAYYLDESGSGETADEIQKVQWIDPIPEKIVGKNILVVDEVDDSRVTAEFVLRELQKENFTEVGFAVIHNKIKEKRGVIPEGVHYYAGLEVQDWWVNYPWDATDIDAHNHRAAHKVEAA</sequence>
<dbReference type="AlphaFoldDB" id="F5S4K8"/>
<keyword evidence="5" id="KW-1185">Reference proteome</keyword>
<dbReference type="InterPro" id="IPR029057">
    <property type="entry name" value="PRTase-like"/>
</dbReference>
<dbReference type="Gene3D" id="3.40.50.2020">
    <property type="match status" value="1"/>
</dbReference>
<dbReference type="Proteomes" id="UP000004207">
    <property type="component" value="Unassembled WGS sequence"/>
</dbReference>
<dbReference type="Pfam" id="PF00156">
    <property type="entry name" value="Pribosyltran"/>
    <property type="match status" value="1"/>
</dbReference>
<evidence type="ECO:0000313" key="4">
    <source>
        <dbReference type="EMBL" id="EGK12142.1"/>
    </source>
</evidence>
<dbReference type="PANTHER" id="PTHR43363:SF1">
    <property type="entry name" value="HYPOXANTHINE-GUANINE PHOSPHORIBOSYLTRANSFERASE"/>
    <property type="match status" value="1"/>
</dbReference>
<gene>
    <name evidence="4" type="ORF">HMPREF0476_0141</name>
</gene>
<dbReference type="CDD" id="cd06223">
    <property type="entry name" value="PRTases_typeI"/>
    <property type="match status" value="1"/>
</dbReference>
<evidence type="ECO:0000259" key="3">
    <source>
        <dbReference type="Pfam" id="PF00156"/>
    </source>
</evidence>
<keyword evidence="2 4" id="KW-0808">Transferase</keyword>
<evidence type="ECO:0000256" key="1">
    <source>
        <dbReference type="ARBA" id="ARBA00022676"/>
    </source>
</evidence>
<dbReference type="GO" id="GO:0016757">
    <property type="term" value="F:glycosyltransferase activity"/>
    <property type="evidence" value="ECO:0007669"/>
    <property type="project" value="UniProtKB-KW"/>
</dbReference>
<feature type="domain" description="Phosphoribosyltransferase" evidence="3">
    <location>
        <begin position="16"/>
        <end position="141"/>
    </location>
</feature>
<reference evidence="4 5" key="1">
    <citation type="submission" date="2011-04" db="EMBL/GenBank/DDBJ databases">
        <authorList>
            <person name="Muzny D."/>
            <person name="Qin X."/>
            <person name="Deng J."/>
            <person name="Jiang H."/>
            <person name="Liu Y."/>
            <person name="Qu J."/>
            <person name="Song X.-Z."/>
            <person name="Zhang L."/>
            <person name="Thornton R."/>
            <person name="Coyle M."/>
            <person name="Francisco L."/>
            <person name="Jackson L."/>
            <person name="Javaid M."/>
            <person name="Korchina V."/>
            <person name="Kovar C."/>
            <person name="Mata R."/>
            <person name="Mathew T."/>
            <person name="Ngo R."/>
            <person name="Nguyen L."/>
            <person name="Nguyen N."/>
            <person name="Okwuonu G."/>
            <person name="Ongeri F."/>
            <person name="Pham C."/>
            <person name="Simmons D."/>
            <person name="Wilczek-Boney K."/>
            <person name="Hale W."/>
            <person name="Jakkamsetti A."/>
            <person name="Pham P."/>
            <person name="Ruth R."/>
            <person name="San Lucas F."/>
            <person name="Warren J."/>
            <person name="Zhang J."/>
            <person name="Zhao Z."/>
            <person name="Zhou C."/>
            <person name="Zhu D."/>
            <person name="Lee S."/>
            <person name="Bess C."/>
            <person name="Blankenburg K."/>
            <person name="Forbes L."/>
            <person name="Fu Q."/>
            <person name="Gubbala S."/>
            <person name="Hirani K."/>
            <person name="Jayaseelan J.C."/>
            <person name="Lara F."/>
            <person name="Munidasa M."/>
            <person name="Palculict T."/>
            <person name="Patil S."/>
            <person name="Pu L.-L."/>
            <person name="Saada N."/>
            <person name="Tang L."/>
            <person name="Weissenberger G."/>
            <person name="Zhu Y."/>
            <person name="Hemphill L."/>
            <person name="Shang Y."/>
            <person name="Youmans B."/>
            <person name="Ayvaz T."/>
            <person name="Ross M."/>
            <person name="Santibanez J."/>
            <person name="Aqrawi P."/>
            <person name="Gross S."/>
            <person name="Joshi V."/>
            <person name="Fowler G."/>
            <person name="Nazareth L."/>
            <person name="Reid J."/>
            <person name="Worley K."/>
            <person name="Petrosino J."/>
            <person name="Highlander S."/>
            <person name="Gibbs R."/>
        </authorList>
    </citation>
    <scope>NUCLEOTIDE SEQUENCE [LARGE SCALE GENOMIC DNA]</scope>
    <source>
        <strain evidence="4 5">ATCC 23330</strain>
    </source>
</reference>
<dbReference type="HOGENOM" id="CLU_092544_0_0_4"/>
<protein>
    <submittedName>
        <fullName evidence="4">Purine/pyrimidine phosphoribosyltransferase</fullName>
        <ecNumber evidence="4">2.4.2.-</ecNumber>
    </submittedName>
</protein>
<comment type="caution">
    <text evidence="4">The sequence shown here is derived from an EMBL/GenBank/DDBJ whole genome shotgun (WGS) entry which is preliminary data.</text>
</comment>
<proteinExistence type="predicted"/>
<keyword evidence="1 4" id="KW-0328">Glycosyltransferase</keyword>
<evidence type="ECO:0000313" key="5">
    <source>
        <dbReference type="Proteomes" id="UP000004207"/>
    </source>
</evidence>
<evidence type="ECO:0000256" key="2">
    <source>
        <dbReference type="ARBA" id="ARBA00022679"/>
    </source>
</evidence>
<accession>F5S4K8</accession>
<dbReference type="PANTHER" id="PTHR43363">
    <property type="entry name" value="HYPOXANTHINE PHOSPHORIBOSYLTRANSFERASE"/>
    <property type="match status" value="1"/>
</dbReference>